<dbReference type="Proteomes" id="UP000034753">
    <property type="component" value="Unassembled WGS sequence"/>
</dbReference>
<reference evidence="1 2" key="1">
    <citation type="journal article" date="2015" name="Nature">
        <title>rRNA introns, odd ribosomes, and small enigmatic genomes across a large radiation of phyla.</title>
        <authorList>
            <person name="Brown C.T."/>
            <person name="Hug L.A."/>
            <person name="Thomas B.C."/>
            <person name="Sharon I."/>
            <person name="Castelle C.J."/>
            <person name="Singh A."/>
            <person name="Wilkins M.J."/>
            <person name="Williams K.H."/>
            <person name="Banfield J.F."/>
        </authorList>
    </citation>
    <scope>NUCLEOTIDE SEQUENCE [LARGE SCALE GENOMIC DNA]</scope>
</reference>
<gene>
    <name evidence="1" type="ORF">UU67_C0003G0008</name>
</gene>
<comment type="caution">
    <text evidence="1">The sequence shown here is derived from an EMBL/GenBank/DDBJ whole genome shotgun (WGS) entry which is preliminary data.</text>
</comment>
<name>A0A0G0YX75_9BACT</name>
<evidence type="ECO:0000313" key="2">
    <source>
        <dbReference type="Proteomes" id="UP000034753"/>
    </source>
</evidence>
<sequence>MLVHLDRAIEAQGQNATKKDTLYLCIAEEGLSSRVFGSSCYPHHYSSDGFIEQVAESLCFNADDVSRAVKAMRVDLVYGKREYDSALLDFLRQS</sequence>
<dbReference type="EMBL" id="LCBN01000003">
    <property type="protein sequence ID" value="KKS14286.1"/>
    <property type="molecule type" value="Genomic_DNA"/>
</dbReference>
<accession>A0A0G0YX75</accession>
<proteinExistence type="predicted"/>
<evidence type="ECO:0000313" key="1">
    <source>
        <dbReference type="EMBL" id="KKS14286.1"/>
    </source>
</evidence>
<protein>
    <submittedName>
        <fullName evidence="1">Uncharacterized protein</fullName>
    </submittedName>
</protein>
<dbReference type="AlphaFoldDB" id="A0A0G0YX75"/>
<organism evidence="1 2">
    <name type="scientific">Candidatus Daviesbacteria bacterium GW2011_GWB1_41_5</name>
    <dbReference type="NCBI Taxonomy" id="1618429"/>
    <lineage>
        <taxon>Bacteria</taxon>
        <taxon>Candidatus Daviesiibacteriota</taxon>
    </lineage>
</organism>